<dbReference type="InterPro" id="IPR037231">
    <property type="entry name" value="NAP-like_sf"/>
</dbReference>
<reference evidence="3" key="1">
    <citation type="submission" date="2020-03" db="EMBL/GenBank/DDBJ databases">
        <title>Studies in the Genomics of Life Span.</title>
        <authorList>
            <person name="Glass D."/>
        </authorList>
    </citation>
    <scope>NUCLEOTIDE SEQUENCE</scope>
    <source>
        <strain evidence="3">SUZIE</strain>
        <tissue evidence="3">Muscle</tissue>
    </source>
</reference>
<sequence length="121" mass="12877">MAATAAGGNKSIQVADNGFSDGVPADSGEAAKNAGHTASGDEEALDEESESMLASDFEIVHFFHEQIVPWAVLYFTGEAIEDDDNFEEGEEGEEEELEGDKEGEGEDDAKVIPKKEPTQPA</sequence>
<proteinExistence type="inferred from homology"/>
<dbReference type="Proteomes" id="UP001166674">
    <property type="component" value="Unassembled WGS sequence"/>
</dbReference>
<feature type="compositionally biased region" description="Basic and acidic residues" evidence="2">
    <location>
        <begin position="108"/>
        <end position="121"/>
    </location>
</feature>
<evidence type="ECO:0000313" key="3">
    <source>
        <dbReference type="EMBL" id="MBZ3883493.1"/>
    </source>
</evidence>
<gene>
    <name evidence="3" type="ORF">SUZIE_173215</name>
</gene>
<dbReference type="Gene3D" id="3.30.1120.90">
    <property type="entry name" value="Nucleosome assembly protein"/>
    <property type="match status" value="1"/>
</dbReference>
<dbReference type="AlphaFoldDB" id="A0AA41N4G7"/>
<evidence type="ECO:0000256" key="2">
    <source>
        <dbReference type="SAM" id="MobiDB-lite"/>
    </source>
</evidence>
<comment type="similarity">
    <text evidence="1">Belongs to the nucleosome assembly protein (NAP) family.</text>
</comment>
<keyword evidence="4" id="KW-1185">Reference proteome</keyword>
<dbReference type="SUPFAM" id="SSF143113">
    <property type="entry name" value="NAP-like"/>
    <property type="match status" value="1"/>
</dbReference>
<evidence type="ECO:0000313" key="4">
    <source>
        <dbReference type="Proteomes" id="UP001166674"/>
    </source>
</evidence>
<comment type="caution">
    <text evidence="3">The sequence shown here is derived from an EMBL/GenBank/DDBJ whole genome shotgun (WGS) entry which is preliminary data.</text>
</comment>
<dbReference type="GO" id="GO:0006334">
    <property type="term" value="P:nucleosome assembly"/>
    <property type="evidence" value="ECO:0007669"/>
    <property type="project" value="InterPro"/>
</dbReference>
<dbReference type="InterPro" id="IPR002164">
    <property type="entry name" value="NAP_family"/>
</dbReference>
<name>A0AA41N4G7_SCICA</name>
<dbReference type="Pfam" id="PF00956">
    <property type="entry name" value="NAP"/>
    <property type="match status" value="1"/>
</dbReference>
<dbReference type="EMBL" id="JAATJV010387681">
    <property type="protein sequence ID" value="MBZ3883493.1"/>
    <property type="molecule type" value="Genomic_DNA"/>
</dbReference>
<feature type="region of interest" description="Disordered" evidence="2">
    <location>
        <begin position="81"/>
        <end position="121"/>
    </location>
</feature>
<dbReference type="GO" id="GO:0005634">
    <property type="term" value="C:nucleus"/>
    <property type="evidence" value="ECO:0007669"/>
    <property type="project" value="InterPro"/>
</dbReference>
<feature type="region of interest" description="Disordered" evidence="2">
    <location>
        <begin position="1"/>
        <end position="51"/>
    </location>
</feature>
<feature type="compositionally biased region" description="Acidic residues" evidence="2">
    <location>
        <begin position="40"/>
        <end position="50"/>
    </location>
</feature>
<evidence type="ECO:0000256" key="1">
    <source>
        <dbReference type="ARBA" id="ARBA00009947"/>
    </source>
</evidence>
<organism evidence="3 4">
    <name type="scientific">Sciurus carolinensis</name>
    <name type="common">Eastern gray squirrel</name>
    <dbReference type="NCBI Taxonomy" id="30640"/>
    <lineage>
        <taxon>Eukaryota</taxon>
        <taxon>Metazoa</taxon>
        <taxon>Chordata</taxon>
        <taxon>Craniata</taxon>
        <taxon>Vertebrata</taxon>
        <taxon>Euteleostomi</taxon>
        <taxon>Mammalia</taxon>
        <taxon>Eutheria</taxon>
        <taxon>Euarchontoglires</taxon>
        <taxon>Glires</taxon>
        <taxon>Rodentia</taxon>
        <taxon>Sciuromorpha</taxon>
        <taxon>Sciuridae</taxon>
        <taxon>Sciurinae</taxon>
        <taxon>Sciurini</taxon>
        <taxon>Sciurus</taxon>
    </lineage>
</organism>
<accession>A0AA41N4G7</accession>
<feature type="compositionally biased region" description="Acidic residues" evidence="2">
    <location>
        <begin position="81"/>
        <end position="107"/>
    </location>
</feature>
<protein>
    <submittedName>
        <fullName evidence="3">Nucleosome assembly protein 1-like 4</fullName>
    </submittedName>
</protein>